<feature type="non-terminal residue" evidence="2">
    <location>
        <position position="234"/>
    </location>
</feature>
<feature type="region of interest" description="Disordered" evidence="1">
    <location>
        <begin position="187"/>
        <end position="220"/>
    </location>
</feature>
<reference evidence="2 3" key="1">
    <citation type="submission" date="2018-10" db="EMBL/GenBank/DDBJ databases">
        <title>Draft genome sequence of the microsporidian Tubulinosema ratisbonensis.</title>
        <authorList>
            <person name="Polonais V."/>
            <person name="Peyretaillade E."/>
            <person name="Niehus S."/>
            <person name="Wawrzyniak I."/>
            <person name="Franchet A."/>
            <person name="Gaspin C."/>
            <person name="Reichstadt M."/>
            <person name="Belser C."/>
            <person name="Labadie K."/>
            <person name="Delbac F."/>
            <person name="Ferrandon D."/>
        </authorList>
    </citation>
    <scope>NUCLEOTIDE SEQUENCE [LARGE SCALE GENOMIC DNA]</scope>
    <source>
        <strain evidence="2 3">Franzen</strain>
    </source>
</reference>
<gene>
    <name evidence="2" type="ORF">TUBRATIS_28010</name>
</gene>
<comment type="caution">
    <text evidence="2">The sequence shown here is derived from an EMBL/GenBank/DDBJ whole genome shotgun (WGS) entry which is preliminary data.</text>
</comment>
<dbReference type="Proteomes" id="UP000282876">
    <property type="component" value="Unassembled WGS sequence"/>
</dbReference>
<dbReference type="AlphaFoldDB" id="A0A437AI60"/>
<keyword evidence="3" id="KW-1185">Reference proteome</keyword>
<evidence type="ECO:0000313" key="3">
    <source>
        <dbReference type="Proteomes" id="UP000282876"/>
    </source>
</evidence>
<organism evidence="2 3">
    <name type="scientific">Tubulinosema ratisbonensis</name>
    <dbReference type="NCBI Taxonomy" id="291195"/>
    <lineage>
        <taxon>Eukaryota</taxon>
        <taxon>Fungi</taxon>
        <taxon>Fungi incertae sedis</taxon>
        <taxon>Microsporidia</taxon>
        <taxon>Tubulinosematoidea</taxon>
        <taxon>Tubulinosematidae</taxon>
        <taxon>Tubulinosema</taxon>
    </lineage>
</organism>
<evidence type="ECO:0000313" key="2">
    <source>
        <dbReference type="EMBL" id="RVD90767.1"/>
    </source>
</evidence>
<dbReference type="VEuPathDB" id="MicrosporidiaDB:TUBRATIS_28010"/>
<evidence type="ECO:0000256" key="1">
    <source>
        <dbReference type="SAM" id="MobiDB-lite"/>
    </source>
</evidence>
<protein>
    <submittedName>
        <fullName evidence="2">Uncharacterized protein</fullName>
    </submittedName>
</protein>
<proteinExistence type="predicted"/>
<accession>A0A437AI60</accession>
<sequence length="234" mass="27301">MYFIFVMINEILLTKRSDDHLDDKYRRNKKKLKKNVDLFTKKEFSPRENGLISTECTALLFNHQNDSFIVNAITDTLDTTNKINRNSCQPCLEETPIKLAENRKDVISDKNEVEDLIFLQQEEEDFLVNEVVYNDQIDINFPFEDQLFTFEELSSSSEENVLNNVELTKPTDTKNSETNVERLKPLFSGNKSYRNNDEELTNTTSDDMESNDKNPPKPHIKETCLAKIEKIFLV</sequence>
<dbReference type="EMBL" id="RCSS01000782">
    <property type="protein sequence ID" value="RVD90767.1"/>
    <property type="molecule type" value="Genomic_DNA"/>
</dbReference>
<feature type="compositionally biased region" description="Basic and acidic residues" evidence="1">
    <location>
        <begin position="210"/>
        <end position="220"/>
    </location>
</feature>
<name>A0A437AI60_9MICR</name>